<dbReference type="InterPro" id="IPR028059">
    <property type="entry name" value="SWM_rpt"/>
</dbReference>
<feature type="domain" description="SLH" evidence="3">
    <location>
        <begin position="1163"/>
        <end position="1223"/>
    </location>
</feature>
<sequence length="1350" mass="142682">MQRNRTLSLLLIVSLFSQLFFATTAAAAPSPWEVRALAVDANLKPTLFPLHGTQSVVTNANLKLTFGEVVLPGTGLITLTKEEDSAFRRDINVQDPTAVQRDDAGLSIVVIPGSLTAGTYHVEVPSSAITSYTTTNEFAGIGYTDWVFRVEALLPVVTNYSPDNGYVSVDPAVQTTLSLVFSRAVTKGGAGFIQIKRATDNVTVHTIAASELTVSGTNVSGPLKGLEFNTRYYVLMDSGVIKDANNGGDYAGIPAGAWTFTTKPALDKTNPKAVAFSPANGSNLSDLNATALTIQFDKKVFANSNKSVVMRNATTNAIVCTIAAESTVGGAGSDTITININPATSACPKLVNNTKYSVFVDKDVYRDATGNYFDGTTWQFTALVDTVPPVVTVYSPAVSSTSVSTSITDFSLTFNKPLGPLLGTSKAYIYPQNNPKSTRELTMSIDPATNRVLFKLVGTAKLSPSTLYAISVPENKIQDLAGNKYSGISNPYQWTFQTGTNSTPVVSSAEIDGNIIVLNYSETLDSTKVPSAGNFYVTVNDVVTTVSGVSVSGSQVRVALLYNVLVGQTVKISYYPDGTLAARRLQSVGGVEAATFNNRVVTNNTQSTLPKPVSGQFYGNSLVLTFNRSIANLAEGALSQFTIKQNNTVIGISSAIISGTTIYLTLSTTSTVPLPVSISYLPGTGTLPMRDQSGNLVPAFTDFYVRNHYDNLKPELTSVTLNANKVVMTYNEGLSLSNVPPKNSFSIVPSGTNTTIPSITNVAVVNNTIELTLASNVAANIALLFYYYPNNPAIADLSGNIADSIVAYSFTSGSSAVSQLSTLAISGNQIALTYSTNLSATTAPYTSQYTVKYDGVTVPVTGVSVSGPQVLLTMSSSANVGQKVTVSYKVAGVSLKDYLSQAVVAFTDLVVTNNGGNGTTTPTNGKLPDFLESDGAGGQRFITDKTSTRVSAAAPSGRSTYRYMISADKFLAAYDAIKPGSGVNVPTITFKVPATEAAALVGIPLRAVVDAASKASNTSFQLDFGDLKFDLPLKAINYNKQLQEAGGDISSAYLLLNIEKVATTPISTSIAGKGGALITSAANFTASILAGGKEREVESYETYVTRTFVLSSANGVPSNQIAVVRIDPDSGEVTYVPTNVRTTSAGANVSFKRKGNSVYAAIRSNIEFSDMTKHWAKNEVTLLASKYIVRGSTLTAYSPTRAITRSEFAEYIARGLGLSGNSQAAKKFKDVGVSHKKASYIGAVSEAGIVEGGTDGRFRPDAQITREEMATILVRAMKYAGVAGDSSSSALNGFKDKAKVSSWAKSGMETCVSVGFIQGSTTKTINPQSNATRAEAAIMIKRFLEYVEFL</sequence>
<feature type="signal peptide" evidence="2">
    <location>
        <begin position="1"/>
        <end position="22"/>
    </location>
</feature>
<gene>
    <name evidence="4" type="ORF">FPZ45_19025</name>
</gene>
<organism evidence="4 5">
    <name type="scientific">Cohnella terricola</name>
    <dbReference type="NCBI Taxonomy" id="1289167"/>
    <lineage>
        <taxon>Bacteria</taxon>
        <taxon>Bacillati</taxon>
        <taxon>Bacillota</taxon>
        <taxon>Bacilli</taxon>
        <taxon>Bacillales</taxon>
        <taxon>Paenibacillaceae</taxon>
        <taxon>Cohnella</taxon>
    </lineage>
</organism>
<dbReference type="OrthoDB" id="2675126at2"/>
<keyword evidence="1 2" id="KW-0732">Signal</keyword>
<dbReference type="EMBL" id="VNJJ01000013">
    <property type="protein sequence ID" value="TVX97056.1"/>
    <property type="molecule type" value="Genomic_DNA"/>
</dbReference>
<feature type="chain" id="PRO_5038641156" description="SLH domain-containing protein" evidence="2">
    <location>
        <begin position="23"/>
        <end position="1350"/>
    </location>
</feature>
<dbReference type="PANTHER" id="PTHR43308">
    <property type="entry name" value="OUTER MEMBRANE PROTEIN ALPHA-RELATED"/>
    <property type="match status" value="1"/>
</dbReference>
<evidence type="ECO:0000256" key="2">
    <source>
        <dbReference type="SAM" id="SignalP"/>
    </source>
</evidence>
<name>A0A559JB08_9BACL</name>
<dbReference type="RefSeq" id="WP_144705417.1">
    <property type="nucleotide sequence ID" value="NZ_VNJJ01000013.1"/>
</dbReference>
<reference evidence="4 5" key="1">
    <citation type="submission" date="2019-07" db="EMBL/GenBank/DDBJ databases">
        <authorList>
            <person name="Kim J."/>
        </authorList>
    </citation>
    <scope>NUCLEOTIDE SEQUENCE [LARGE SCALE GENOMIC DNA]</scope>
    <source>
        <strain evidence="4 5">G13</strain>
    </source>
</reference>
<dbReference type="Pfam" id="PF00395">
    <property type="entry name" value="SLH"/>
    <property type="match status" value="3"/>
</dbReference>
<keyword evidence="5" id="KW-1185">Reference proteome</keyword>
<feature type="domain" description="SLH" evidence="3">
    <location>
        <begin position="1291"/>
        <end position="1350"/>
    </location>
</feature>
<dbReference type="Proteomes" id="UP000316330">
    <property type="component" value="Unassembled WGS sequence"/>
</dbReference>
<proteinExistence type="predicted"/>
<accession>A0A559JB08</accession>
<dbReference type="InterPro" id="IPR001119">
    <property type="entry name" value="SLH_dom"/>
</dbReference>
<protein>
    <recommendedName>
        <fullName evidence="3">SLH domain-containing protein</fullName>
    </recommendedName>
</protein>
<dbReference type="InterPro" id="IPR051465">
    <property type="entry name" value="Cell_Envelope_Struct_Comp"/>
</dbReference>
<comment type="caution">
    <text evidence="4">The sequence shown here is derived from an EMBL/GenBank/DDBJ whole genome shotgun (WGS) entry which is preliminary data.</text>
</comment>
<evidence type="ECO:0000259" key="3">
    <source>
        <dbReference type="PROSITE" id="PS51272"/>
    </source>
</evidence>
<dbReference type="PANTHER" id="PTHR43308:SF5">
    <property type="entry name" value="S-LAYER PROTEIN _ PEPTIDOGLYCAN ENDO-BETA-N-ACETYLGLUCOSAMINIDASE"/>
    <property type="match status" value="1"/>
</dbReference>
<dbReference type="NCBIfam" id="TIGR02059">
    <property type="entry name" value="swm_rep_I"/>
    <property type="match status" value="4"/>
</dbReference>
<dbReference type="PROSITE" id="PS51272">
    <property type="entry name" value="SLH"/>
    <property type="match status" value="3"/>
</dbReference>
<evidence type="ECO:0000313" key="5">
    <source>
        <dbReference type="Proteomes" id="UP000316330"/>
    </source>
</evidence>
<dbReference type="InterPro" id="IPR032812">
    <property type="entry name" value="SbsA_Ig"/>
</dbReference>
<feature type="domain" description="SLH" evidence="3">
    <location>
        <begin position="1224"/>
        <end position="1287"/>
    </location>
</feature>
<evidence type="ECO:0000313" key="4">
    <source>
        <dbReference type="EMBL" id="TVX97056.1"/>
    </source>
</evidence>
<dbReference type="Pfam" id="PF13753">
    <property type="entry name" value="SWM_repeat"/>
    <property type="match status" value="4"/>
</dbReference>
<dbReference type="Pfam" id="PF13205">
    <property type="entry name" value="Big_5"/>
    <property type="match status" value="3"/>
</dbReference>
<dbReference type="InterPro" id="IPR011801">
    <property type="entry name" value="Swm_rep_I_cyn"/>
</dbReference>
<evidence type="ECO:0000256" key="1">
    <source>
        <dbReference type="ARBA" id="ARBA00022729"/>
    </source>
</evidence>